<accession>E6VPW4</accession>
<dbReference type="HOGENOM" id="CLU_2510531_0_0_5"/>
<dbReference type="AlphaFoldDB" id="E6VPW4"/>
<evidence type="ECO:0000313" key="2">
    <source>
        <dbReference type="EMBL" id="ADU42541.1"/>
    </source>
</evidence>
<dbReference type="KEGG" id="rpx:Rpdx1_0911"/>
<name>E6VPW4_RHOPX</name>
<dbReference type="EMBL" id="CP002418">
    <property type="protein sequence ID" value="ADU42541.1"/>
    <property type="molecule type" value="Genomic_DNA"/>
</dbReference>
<protein>
    <submittedName>
        <fullName evidence="2">Uncharacterized protein</fullName>
    </submittedName>
</protein>
<organism evidence="2 3">
    <name type="scientific">Rhodopseudomonas palustris (strain DX-1)</name>
    <dbReference type="NCBI Taxonomy" id="652103"/>
    <lineage>
        <taxon>Bacteria</taxon>
        <taxon>Pseudomonadati</taxon>
        <taxon>Pseudomonadota</taxon>
        <taxon>Alphaproteobacteria</taxon>
        <taxon>Hyphomicrobiales</taxon>
        <taxon>Nitrobacteraceae</taxon>
        <taxon>Rhodopseudomonas</taxon>
    </lineage>
</organism>
<feature type="region of interest" description="Disordered" evidence="1">
    <location>
        <begin position="19"/>
        <end position="68"/>
    </location>
</feature>
<evidence type="ECO:0000313" key="3">
    <source>
        <dbReference type="Proteomes" id="UP000001402"/>
    </source>
</evidence>
<feature type="compositionally biased region" description="Basic and acidic residues" evidence="1">
    <location>
        <begin position="26"/>
        <end position="37"/>
    </location>
</feature>
<evidence type="ECO:0000256" key="1">
    <source>
        <dbReference type="SAM" id="MobiDB-lite"/>
    </source>
</evidence>
<proteinExistence type="predicted"/>
<dbReference type="Proteomes" id="UP000001402">
    <property type="component" value="Chromosome"/>
</dbReference>
<gene>
    <name evidence="2" type="ordered locus">Rpdx1_0911</name>
</gene>
<reference evidence="2" key="1">
    <citation type="submission" date="2010-12" db="EMBL/GenBank/DDBJ databases">
        <title>Complete sequence of Rhodopseudomonas palustris DX-1.</title>
        <authorList>
            <consortium name="US DOE Joint Genome Institute"/>
            <person name="Lucas S."/>
            <person name="Copeland A."/>
            <person name="Lapidus A."/>
            <person name="Cheng J.-F."/>
            <person name="Goodwin L."/>
            <person name="Pitluck S."/>
            <person name="Misra M."/>
            <person name="Chertkov O."/>
            <person name="Detter J.C."/>
            <person name="Han C."/>
            <person name="Tapia R."/>
            <person name="Land M."/>
            <person name="Hauser L."/>
            <person name="Kyrpides N."/>
            <person name="Ivanova N."/>
            <person name="Ovchinnikova G."/>
            <person name="Logan B."/>
            <person name="Oda Y."/>
            <person name="Harwood C."/>
            <person name="Woyke T."/>
        </authorList>
    </citation>
    <scope>NUCLEOTIDE SEQUENCE [LARGE SCALE GENOMIC DNA]</scope>
    <source>
        <strain evidence="2">DX-1</strain>
    </source>
</reference>
<sequence length="85" mass="9256">MPSLSAIRSSIPTLVQSSARWSTRMANRDRAASEHAESALLITSASPLGNLPDRDTQNETRYNANSQRIERNAYGGAKYNADCDG</sequence>